<reference evidence="1" key="1">
    <citation type="submission" date="2020-01" db="EMBL/GenBank/DDBJ databases">
        <authorList>
            <consortium name="DOE Joint Genome Institute"/>
            <person name="Haridas S."/>
            <person name="Albert R."/>
            <person name="Binder M."/>
            <person name="Bloem J."/>
            <person name="Labutti K."/>
            <person name="Salamov A."/>
            <person name="Andreopoulos B."/>
            <person name="Baker S.E."/>
            <person name="Barry K."/>
            <person name="Bills G."/>
            <person name="Bluhm B.H."/>
            <person name="Cannon C."/>
            <person name="Castanera R."/>
            <person name="Culley D.E."/>
            <person name="Daum C."/>
            <person name="Ezra D."/>
            <person name="Gonzalez J.B."/>
            <person name="Henrissat B."/>
            <person name="Kuo A."/>
            <person name="Liang C."/>
            <person name="Lipzen A."/>
            <person name="Lutzoni F."/>
            <person name="Magnuson J."/>
            <person name="Mondo S."/>
            <person name="Nolan M."/>
            <person name="Ohm R."/>
            <person name="Pangilinan J."/>
            <person name="Park H.-J."/>
            <person name="Ramirez L."/>
            <person name="Alfaro M."/>
            <person name="Sun H."/>
            <person name="Tritt A."/>
            <person name="Yoshinaga Y."/>
            <person name="Zwiers L.-H."/>
            <person name="Turgeon B.G."/>
            <person name="Goodwin S.B."/>
            <person name="Spatafora J.W."/>
            <person name="Crous P.W."/>
            <person name="Grigoriev I.V."/>
        </authorList>
    </citation>
    <scope>NUCLEOTIDE SEQUENCE</scope>
    <source>
        <strain evidence="1">P77</strain>
    </source>
</reference>
<organism evidence="1 2">
    <name type="scientific">Decorospora gaudefroyi</name>
    <dbReference type="NCBI Taxonomy" id="184978"/>
    <lineage>
        <taxon>Eukaryota</taxon>
        <taxon>Fungi</taxon>
        <taxon>Dikarya</taxon>
        <taxon>Ascomycota</taxon>
        <taxon>Pezizomycotina</taxon>
        <taxon>Dothideomycetes</taxon>
        <taxon>Pleosporomycetidae</taxon>
        <taxon>Pleosporales</taxon>
        <taxon>Pleosporineae</taxon>
        <taxon>Pleosporaceae</taxon>
        <taxon>Decorospora</taxon>
    </lineage>
</organism>
<dbReference type="Proteomes" id="UP000800040">
    <property type="component" value="Unassembled WGS sequence"/>
</dbReference>
<dbReference type="AlphaFoldDB" id="A0A6A5KRX1"/>
<dbReference type="EMBL" id="ML975265">
    <property type="protein sequence ID" value="KAF1837174.1"/>
    <property type="molecule type" value="Genomic_DNA"/>
</dbReference>
<gene>
    <name evidence="1" type="ORF">BDW02DRAFT_182307</name>
</gene>
<accession>A0A6A5KRX1</accession>
<evidence type="ECO:0000313" key="1">
    <source>
        <dbReference type="EMBL" id="KAF1837174.1"/>
    </source>
</evidence>
<sequence length="97" mass="10594">MVAYTLPGRVPAASTLAGLMLRGCLSGQTKDEISSHERVHLKGTLGAGAGLVSRGQKYRHGVIALRAERSLEVFITLLHSNSRDDYRCDRCSQRLRG</sequence>
<evidence type="ECO:0000313" key="2">
    <source>
        <dbReference type="Proteomes" id="UP000800040"/>
    </source>
</evidence>
<proteinExistence type="predicted"/>
<protein>
    <submittedName>
        <fullName evidence="1">Uncharacterized protein</fullName>
    </submittedName>
</protein>
<name>A0A6A5KRX1_9PLEO</name>
<keyword evidence="2" id="KW-1185">Reference proteome</keyword>